<evidence type="ECO:0000256" key="2">
    <source>
        <dbReference type="ARBA" id="ARBA00010483"/>
    </source>
</evidence>
<dbReference type="Proteomes" id="UP000694844">
    <property type="component" value="Chromosome 5"/>
</dbReference>
<accession>A0A8B8E9X0</accession>
<dbReference type="InterPro" id="IPR051721">
    <property type="entry name" value="Biopterin_syn/organic_redct"/>
</dbReference>
<dbReference type="Pfam" id="PF00106">
    <property type="entry name" value="adh_short"/>
    <property type="match status" value="1"/>
</dbReference>
<dbReference type="InterPro" id="IPR036291">
    <property type="entry name" value="NAD(P)-bd_dom_sf"/>
</dbReference>
<dbReference type="FunFam" id="3.40.50.720:FF:000259">
    <property type="entry name" value="Sepiapterin reductase"/>
    <property type="match status" value="1"/>
</dbReference>
<sequence>MLTTIKVYVCYTVEICNNKPFKQVAPSAQPQDQNLMTYVNLMSLQHNYVVIPQVNIDIKVFLTMSVPANLFQKKSCVVVSGASRGLGECISLTFAKKFPKGSIFILLSRNGIAMENVKAKINSECPGQICHTKEFDQGIVLPENFDSLFDSILQSSNISFAGLEQAVMVHSAGSLGDITKYCKEMSDPKTIRDCFDVNVVGAILLNSAFLETFHETAIKKIVVNLSSLAALKPFKSWSLYCSAKAARELFFRTLAAEEPDIQVLNYAPGPCATDMQKDCREKSRDPEIKQMFIDAFNSGGLVDPQVSIDKLCQVLTSEFESGDHVDFYDKI</sequence>
<name>A0A8B8E9X0_CRAVI</name>
<keyword evidence="7" id="KW-0521">NADP</keyword>
<dbReference type="NCBIfam" id="TIGR01500">
    <property type="entry name" value="sepiapter_red"/>
    <property type="match status" value="1"/>
</dbReference>
<evidence type="ECO:0000313" key="9">
    <source>
        <dbReference type="Proteomes" id="UP000694844"/>
    </source>
</evidence>
<keyword evidence="9" id="KW-1185">Reference proteome</keyword>
<comment type="subcellular location">
    <subcellularLocation>
        <location evidence="1">Cytoplasm</location>
    </subcellularLocation>
</comment>
<dbReference type="GO" id="GO:0006729">
    <property type="term" value="P:tetrahydrobiopterin biosynthetic process"/>
    <property type="evidence" value="ECO:0007669"/>
    <property type="project" value="InterPro"/>
</dbReference>
<evidence type="ECO:0000256" key="3">
    <source>
        <dbReference type="ARBA" id="ARBA00011738"/>
    </source>
</evidence>
<evidence type="ECO:0000256" key="5">
    <source>
        <dbReference type="ARBA" id="ARBA00019170"/>
    </source>
</evidence>
<dbReference type="Gene3D" id="3.40.50.720">
    <property type="entry name" value="NAD(P)-binding Rossmann-like Domain"/>
    <property type="match status" value="1"/>
</dbReference>
<dbReference type="InterPro" id="IPR002347">
    <property type="entry name" value="SDR_fam"/>
</dbReference>
<dbReference type="RefSeq" id="XP_022336378.1">
    <property type="nucleotide sequence ID" value="XM_022480670.1"/>
</dbReference>
<dbReference type="GeneID" id="111132821"/>
<evidence type="ECO:0000256" key="4">
    <source>
        <dbReference type="ARBA" id="ARBA00013075"/>
    </source>
</evidence>
<organism evidence="9 10">
    <name type="scientific">Crassostrea virginica</name>
    <name type="common">Eastern oyster</name>
    <dbReference type="NCBI Taxonomy" id="6565"/>
    <lineage>
        <taxon>Eukaryota</taxon>
        <taxon>Metazoa</taxon>
        <taxon>Spiralia</taxon>
        <taxon>Lophotrochozoa</taxon>
        <taxon>Mollusca</taxon>
        <taxon>Bivalvia</taxon>
        <taxon>Autobranchia</taxon>
        <taxon>Pteriomorphia</taxon>
        <taxon>Ostreida</taxon>
        <taxon>Ostreoidea</taxon>
        <taxon>Ostreidae</taxon>
        <taxon>Crassostrea</taxon>
    </lineage>
</organism>
<evidence type="ECO:0000256" key="8">
    <source>
        <dbReference type="ARBA" id="ARBA00023002"/>
    </source>
</evidence>
<dbReference type="EC" id="1.1.1.153" evidence="4"/>
<evidence type="ECO:0000256" key="6">
    <source>
        <dbReference type="ARBA" id="ARBA00022490"/>
    </source>
</evidence>
<protein>
    <recommendedName>
        <fullName evidence="5">Sepiapterin reductase</fullName>
        <ecNumber evidence="4">1.1.1.153</ecNumber>
    </recommendedName>
</protein>
<dbReference type="SUPFAM" id="SSF51735">
    <property type="entry name" value="NAD(P)-binding Rossmann-fold domains"/>
    <property type="match status" value="1"/>
</dbReference>
<dbReference type="GO" id="GO:0004757">
    <property type="term" value="F:sepiapterin reductase (NADP+) activity"/>
    <property type="evidence" value="ECO:0007669"/>
    <property type="project" value="UniProtKB-EC"/>
</dbReference>
<dbReference type="PANTHER" id="PTHR44085:SF2">
    <property type="entry name" value="SEPIAPTERIN REDUCTASE"/>
    <property type="match status" value="1"/>
</dbReference>
<evidence type="ECO:0000256" key="7">
    <source>
        <dbReference type="ARBA" id="ARBA00022857"/>
    </source>
</evidence>
<keyword evidence="6" id="KW-0963">Cytoplasm</keyword>
<dbReference type="GO" id="GO:0005737">
    <property type="term" value="C:cytoplasm"/>
    <property type="evidence" value="ECO:0007669"/>
    <property type="project" value="UniProtKB-SubCell"/>
</dbReference>
<evidence type="ECO:0000313" key="10">
    <source>
        <dbReference type="RefSeq" id="XP_022336378.1"/>
    </source>
</evidence>
<dbReference type="AlphaFoldDB" id="A0A8B8E9X0"/>
<dbReference type="InterPro" id="IPR006393">
    <property type="entry name" value="Sepiapterin_red"/>
</dbReference>
<dbReference type="PRINTS" id="PR00081">
    <property type="entry name" value="GDHRDH"/>
</dbReference>
<reference evidence="10" key="1">
    <citation type="submission" date="2025-08" db="UniProtKB">
        <authorList>
            <consortium name="RefSeq"/>
        </authorList>
    </citation>
    <scope>IDENTIFICATION</scope>
    <source>
        <tissue evidence="10">Whole sample</tissue>
    </source>
</reference>
<proteinExistence type="inferred from homology"/>
<dbReference type="KEGG" id="cvn:111132821"/>
<keyword evidence="8" id="KW-0560">Oxidoreductase</keyword>
<gene>
    <name evidence="10" type="primary">LOC111132821</name>
</gene>
<evidence type="ECO:0000256" key="1">
    <source>
        <dbReference type="ARBA" id="ARBA00004496"/>
    </source>
</evidence>
<comment type="similarity">
    <text evidence="2">Belongs to the sepiapterin reductase family.</text>
</comment>
<dbReference type="PANTHER" id="PTHR44085">
    <property type="entry name" value="SEPIAPTERIN REDUCTASE"/>
    <property type="match status" value="1"/>
</dbReference>
<dbReference type="OrthoDB" id="153074at2759"/>
<comment type="subunit">
    <text evidence="3">Homodimer.</text>
</comment>